<feature type="non-terminal residue" evidence="1">
    <location>
        <position position="142"/>
    </location>
</feature>
<accession>A0A383BTQ9</accession>
<organism evidence="1">
    <name type="scientific">marine metagenome</name>
    <dbReference type="NCBI Taxonomy" id="408172"/>
    <lineage>
        <taxon>unclassified sequences</taxon>
        <taxon>metagenomes</taxon>
        <taxon>ecological metagenomes</taxon>
    </lineage>
</organism>
<reference evidence="1" key="1">
    <citation type="submission" date="2018-05" db="EMBL/GenBank/DDBJ databases">
        <authorList>
            <person name="Lanie J.A."/>
            <person name="Ng W.-L."/>
            <person name="Kazmierczak K.M."/>
            <person name="Andrzejewski T.M."/>
            <person name="Davidsen T.M."/>
            <person name="Wayne K.J."/>
            <person name="Tettelin H."/>
            <person name="Glass J.I."/>
            <person name="Rusch D."/>
            <person name="Podicherti R."/>
            <person name="Tsui H.-C.T."/>
            <person name="Winkler M.E."/>
        </authorList>
    </citation>
    <scope>NUCLEOTIDE SEQUENCE</scope>
</reference>
<dbReference type="EMBL" id="UINC01203407">
    <property type="protein sequence ID" value="SVE23646.1"/>
    <property type="molecule type" value="Genomic_DNA"/>
</dbReference>
<evidence type="ECO:0000313" key="1">
    <source>
        <dbReference type="EMBL" id="SVE23646.1"/>
    </source>
</evidence>
<proteinExistence type="predicted"/>
<gene>
    <name evidence="1" type="ORF">METZ01_LOCUS476500</name>
</gene>
<name>A0A383BTQ9_9ZZZZ</name>
<sequence>MDLQTEPLKRAFLGWQCRLRQIAVREEDGRPTPGMRPQVSFQDGGRFSNSITVLIVHLDASADASQFRHLVLKSHDPAERFTNGLRFLSATHYHQPQEFSDEMTALFQERGLRARALLARRACVLRFEQFSASYTLPCTGRQ</sequence>
<dbReference type="AlphaFoldDB" id="A0A383BTQ9"/>
<protein>
    <submittedName>
        <fullName evidence="1">Uncharacterized protein</fullName>
    </submittedName>
</protein>